<dbReference type="RefSeq" id="WP_188664025.1">
    <property type="nucleotide sequence ID" value="NZ_BMHV01000011.1"/>
</dbReference>
<dbReference type="InterPro" id="IPR003399">
    <property type="entry name" value="Mce/MlaD"/>
</dbReference>
<accession>A0A917BZ10</accession>
<comment type="caution">
    <text evidence="2">The sequence shown here is derived from an EMBL/GenBank/DDBJ whole genome shotgun (WGS) entry which is preliminary data.</text>
</comment>
<gene>
    <name evidence="2" type="ORF">GCM10011332_17940</name>
</gene>
<evidence type="ECO:0000259" key="1">
    <source>
        <dbReference type="Pfam" id="PF02470"/>
    </source>
</evidence>
<dbReference type="EMBL" id="BMHV01000011">
    <property type="protein sequence ID" value="GGF64288.1"/>
    <property type="molecule type" value="Genomic_DNA"/>
</dbReference>
<proteinExistence type="predicted"/>
<organism evidence="2 3">
    <name type="scientific">Terasakiella brassicae</name>
    <dbReference type="NCBI Taxonomy" id="1634917"/>
    <lineage>
        <taxon>Bacteria</taxon>
        <taxon>Pseudomonadati</taxon>
        <taxon>Pseudomonadota</taxon>
        <taxon>Alphaproteobacteria</taxon>
        <taxon>Rhodospirillales</taxon>
        <taxon>Terasakiellaceae</taxon>
        <taxon>Terasakiella</taxon>
    </lineage>
</organism>
<dbReference type="Pfam" id="PF02470">
    <property type="entry name" value="MlaD"/>
    <property type="match status" value="1"/>
</dbReference>
<dbReference type="AlphaFoldDB" id="A0A917BZ10"/>
<evidence type="ECO:0000313" key="2">
    <source>
        <dbReference type="EMBL" id="GGF64288.1"/>
    </source>
</evidence>
<dbReference type="PANTHER" id="PTHR33371:SF4">
    <property type="entry name" value="INTERMEMBRANE PHOSPHOLIPID TRANSPORT SYSTEM BINDING PROTEIN MLAD"/>
    <property type="match status" value="1"/>
</dbReference>
<reference evidence="2" key="1">
    <citation type="journal article" date="2014" name="Int. J. Syst. Evol. Microbiol.">
        <title>Complete genome sequence of Corynebacterium casei LMG S-19264T (=DSM 44701T), isolated from a smear-ripened cheese.</title>
        <authorList>
            <consortium name="US DOE Joint Genome Institute (JGI-PGF)"/>
            <person name="Walter F."/>
            <person name="Albersmeier A."/>
            <person name="Kalinowski J."/>
            <person name="Ruckert C."/>
        </authorList>
    </citation>
    <scope>NUCLEOTIDE SEQUENCE</scope>
    <source>
        <strain evidence="2">CGMCC 1.15254</strain>
    </source>
</reference>
<reference evidence="2" key="2">
    <citation type="submission" date="2020-09" db="EMBL/GenBank/DDBJ databases">
        <authorList>
            <person name="Sun Q."/>
            <person name="Zhou Y."/>
        </authorList>
    </citation>
    <scope>NUCLEOTIDE SEQUENCE</scope>
    <source>
        <strain evidence="2">CGMCC 1.15254</strain>
    </source>
</reference>
<feature type="domain" description="Mce/MlaD" evidence="1">
    <location>
        <begin position="39"/>
        <end position="114"/>
    </location>
</feature>
<dbReference type="PANTHER" id="PTHR33371">
    <property type="entry name" value="INTERMEMBRANE PHOSPHOLIPID TRANSPORT SYSTEM BINDING PROTEIN MLAD-RELATED"/>
    <property type="match status" value="1"/>
</dbReference>
<dbReference type="InterPro" id="IPR052336">
    <property type="entry name" value="MlaD_Phospholipid_Transporter"/>
</dbReference>
<dbReference type="Proteomes" id="UP000632498">
    <property type="component" value="Unassembled WGS sequence"/>
</dbReference>
<protein>
    <recommendedName>
        <fullName evidence="1">Mce/MlaD domain-containing protein</fullName>
    </recommendedName>
</protein>
<keyword evidence="3" id="KW-1185">Reference proteome</keyword>
<evidence type="ECO:0000313" key="3">
    <source>
        <dbReference type="Proteomes" id="UP000632498"/>
    </source>
</evidence>
<sequence>MKYSERREKTVGGLTFLGLVLAILVSYGKSDEAGNDQIYKVSATFSRIDGLMEESDVRMGGVRIGQVISADLNANYRAVVTMAVDKNVRLPFDTSAAIHTDGLFGNKFIELEPGGDENYIADGGRIDMAQSSVVVEELLELIIAEGKSKRAQKEE</sequence>
<name>A0A917BZ10_9PROT</name>